<dbReference type="PANTHER" id="PTHR35526">
    <property type="entry name" value="ANTI-SIGMA-F FACTOR RSBW-RELATED"/>
    <property type="match status" value="1"/>
</dbReference>
<protein>
    <recommendedName>
        <fullName evidence="6">Histidine kinase/HSP90-like ATPase domain-containing protein</fullName>
    </recommendedName>
</protein>
<evidence type="ECO:0000256" key="1">
    <source>
        <dbReference type="ARBA" id="ARBA00022527"/>
    </source>
</evidence>
<keyword evidence="1" id="KW-0808">Transferase</keyword>
<dbReference type="CDD" id="cd16936">
    <property type="entry name" value="HATPase_RsbW-like"/>
    <property type="match status" value="1"/>
</dbReference>
<sequence length="201" mass="21793">MLYTDGLVASRDLDIDDGITRLCRALDPAVSLDAACDAVLAPMLPGRPADDVALLMARTRALDASQVATWDVEPDPAAVAEARKEAVRQMEAWGLTDAVFVTELVVSELVTNAIRYGEPPIQLRLINDSSLICEVSDASNTAPHLRRARTYDEGGRGLLLVARLSERWGTRQTTRGKTIWAEQNLRSQPAPGATLALEFPA</sequence>
<dbReference type="PANTHER" id="PTHR35526:SF3">
    <property type="entry name" value="ANTI-SIGMA-F FACTOR RSBW"/>
    <property type="match status" value="1"/>
</dbReference>
<name>A0A233S3Q1_STRDA</name>
<dbReference type="SUPFAM" id="SSF55874">
    <property type="entry name" value="ATPase domain of HSP90 chaperone/DNA topoisomerase II/histidine kinase"/>
    <property type="match status" value="1"/>
</dbReference>
<dbReference type="InterPro" id="IPR050267">
    <property type="entry name" value="Anti-sigma-factor_SerPK"/>
</dbReference>
<dbReference type="InterPro" id="IPR036890">
    <property type="entry name" value="HATPase_C_sf"/>
</dbReference>
<keyword evidence="1" id="KW-0418">Kinase</keyword>
<dbReference type="InterPro" id="IPR003594">
    <property type="entry name" value="HATPase_dom"/>
</dbReference>
<comment type="caution">
    <text evidence="4">The sequence shown here is derived from an EMBL/GenBank/DDBJ whole genome shotgun (WGS) entry which is preliminary data.</text>
</comment>
<evidence type="ECO:0000313" key="5">
    <source>
        <dbReference type="Proteomes" id="UP000215483"/>
    </source>
</evidence>
<dbReference type="InterPro" id="IPR001932">
    <property type="entry name" value="PPM-type_phosphatase-like_dom"/>
</dbReference>
<keyword evidence="5" id="KW-1185">Reference proteome</keyword>
<proteinExistence type="predicted"/>
<dbReference type="EMBL" id="MCGQ01000038">
    <property type="protein sequence ID" value="OXY90305.1"/>
    <property type="molecule type" value="Genomic_DNA"/>
</dbReference>
<dbReference type="Pfam" id="PF13581">
    <property type="entry name" value="HATPase_c_2"/>
    <property type="match status" value="1"/>
</dbReference>
<evidence type="ECO:0000259" key="3">
    <source>
        <dbReference type="Pfam" id="PF13581"/>
    </source>
</evidence>
<dbReference type="AlphaFoldDB" id="A0A233S3Q1"/>
<organism evidence="4 5">
    <name type="scientific">Streptomyces diastatochromogenes</name>
    <dbReference type="NCBI Taxonomy" id="42236"/>
    <lineage>
        <taxon>Bacteria</taxon>
        <taxon>Bacillati</taxon>
        <taxon>Actinomycetota</taxon>
        <taxon>Actinomycetes</taxon>
        <taxon>Kitasatosporales</taxon>
        <taxon>Streptomycetaceae</taxon>
        <taxon>Streptomyces</taxon>
    </lineage>
</organism>
<dbReference type="Gene3D" id="3.60.40.10">
    <property type="entry name" value="PPM-type phosphatase domain"/>
    <property type="match status" value="1"/>
</dbReference>
<dbReference type="Gene3D" id="3.30.565.10">
    <property type="entry name" value="Histidine kinase-like ATPase, C-terminal domain"/>
    <property type="match status" value="1"/>
</dbReference>
<dbReference type="InterPro" id="IPR036457">
    <property type="entry name" value="PPM-type-like_dom_sf"/>
</dbReference>
<gene>
    <name evidence="4" type="ORF">BEK98_35500</name>
</gene>
<accession>A0A233S3Q1</accession>
<feature type="domain" description="PPM-type phosphatase" evidence="2">
    <location>
        <begin position="1"/>
        <end position="59"/>
    </location>
</feature>
<evidence type="ECO:0008006" key="6">
    <source>
        <dbReference type="Google" id="ProtNLM"/>
    </source>
</evidence>
<dbReference type="GO" id="GO:0004674">
    <property type="term" value="F:protein serine/threonine kinase activity"/>
    <property type="evidence" value="ECO:0007669"/>
    <property type="project" value="UniProtKB-KW"/>
</dbReference>
<keyword evidence="1" id="KW-0723">Serine/threonine-protein kinase</keyword>
<reference evidence="4 5" key="1">
    <citation type="submission" date="2016-07" db="EMBL/GenBank/DDBJ databases">
        <title>Draft genome of Streptomyces diastatochromogenes.</title>
        <authorList>
            <person name="Podduturi R."/>
            <person name="Lukassen M.B."/>
            <person name="Clausen N."/>
            <person name="Nielsen J.L."/>
            <person name="Jorgensen N.O."/>
        </authorList>
    </citation>
    <scope>NUCLEOTIDE SEQUENCE [LARGE SCALE GENOMIC DNA]</scope>
    <source>
        <strain evidence="4 5">DSM 40608</strain>
    </source>
</reference>
<dbReference type="Pfam" id="PF07228">
    <property type="entry name" value="SpoIIE"/>
    <property type="match status" value="1"/>
</dbReference>
<dbReference type="FunFam" id="3.30.565.10:FF:000028">
    <property type="entry name" value="PAS sensor protein"/>
    <property type="match status" value="1"/>
</dbReference>
<evidence type="ECO:0000259" key="2">
    <source>
        <dbReference type="Pfam" id="PF07228"/>
    </source>
</evidence>
<dbReference type="Proteomes" id="UP000215483">
    <property type="component" value="Unassembled WGS sequence"/>
</dbReference>
<feature type="domain" description="Histidine kinase/HSP90-like ATPase" evidence="3">
    <location>
        <begin position="73"/>
        <end position="180"/>
    </location>
</feature>
<evidence type="ECO:0000313" key="4">
    <source>
        <dbReference type="EMBL" id="OXY90305.1"/>
    </source>
</evidence>